<sequence>MGIHRASGSSLKIHLPVNTCGARTKPVVHSRKAAERRAHAAKVAEHGFLKSLNPEELAEVERQKICLAPTISLESEDQNDSDSSDWQDISDVGCLNGILRGEEAMEISHEGGEYELARDLHQQLANKWRKGKGHRKDCCTHKNRTQLRIDAFKSILEPMTDAYLAWVMEHDKNKAASLINETASQESKVSVIDVFRTFTTNLEHGTSGLREQFSICYDVFIAILENVEHRIMKELGCDNIGWHLRNCCPACTFELNGEEQLEFCMLGAMDGNDLLKHIPQMGGKVSIERDDSRDGGGSYILPRSEVDCWSKEVIGDAETVKTEELTPCKEHWKNMLDNCTSKMWGIFEETGFFLSLCRHGSVLLGADMVKSGEQAKYPLAIVSRLLKVFGEQLGMGYDIGCKFGGTVSRSPLGELAKAKKFRLGLEDLETLEHFFSKSNALAGIIRYASCFHRHQRIMWYLRHIDRFESFEHISKFLCNNYRQALQIIETEPVLKKSMHDLGVADEKEFDSWLKEEATYLLGLQREPPEETVEMEYFARLVHYYALESKVAASQRISFINTMTETLPKTQDDTRKMETARR</sequence>
<dbReference type="AlphaFoldDB" id="A0AA39PBB0"/>
<proteinExistence type="predicted"/>
<comment type="caution">
    <text evidence="1">The sequence shown here is derived from an EMBL/GenBank/DDBJ whole genome shotgun (WGS) entry which is preliminary data.</text>
</comment>
<name>A0AA39PBB0_9AGAR</name>
<dbReference type="PANTHER" id="PTHR33096">
    <property type="entry name" value="CXC2 DOMAIN-CONTAINING PROTEIN"/>
    <property type="match status" value="1"/>
</dbReference>
<dbReference type="EMBL" id="JAUEPU010000075">
    <property type="protein sequence ID" value="KAK0481083.1"/>
    <property type="molecule type" value="Genomic_DNA"/>
</dbReference>
<dbReference type="PANTHER" id="PTHR33096:SF1">
    <property type="entry name" value="CXC1-LIKE CYSTEINE CLUSTER ASSOCIATED WITH KDZ TRANSPOSASES DOMAIN-CONTAINING PROTEIN"/>
    <property type="match status" value="1"/>
</dbReference>
<dbReference type="Pfam" id="PF18758">
    <property type="entry name" value="KDZ"/>
    <property type="match status" value="1"/>
</dbReference>
<accession>A0AA39PBB0</accession>
<evidence type="ECO:0000313" key="2">
    <source>
        <dbReference type="Proteomes" id="UP001175228"/>
    </source>
</evidence>
<evidence type="ECO:0000313" key="1">
    <source>
        <dbReference type="EMBL" id="KAK0481083.1"/>
    </source>
</evidence>
<reference evidence="1" key="1">
    <citation type="submission" date="2023-06" db="EMBL/GenBank/DDBJ databases">
        <authorList>
            <consortium name="Lawrence Berkeley National Laboratory"/>
            <person name="Ahrendt S."/>
            <person name="Sahu N."/>
            <person name="Indic B."/>
            <person name="Wong-Bajracharya J."/>
            <person name="Merenyi Z."/>
            <person name="Ke H.-M."/>
            <person name="Monk M."/>
            <person name="Kocsube S."/>
            <person name="Drula E."/>
            <person name="Lipzen A."/>
            <person name="Balint B."/>
            <person name="Henrissat B."/>
            <person name="Andreopoulos B."/>
            <person name="Martin F.M."/>
            <person name="Harder C.B."/>
            <person name="Rigling D."/>
            <person name="Ford K.L."/>
            <person name="Foster G.D."/>
            <person name="Pangilinan J."/>
            <person name="Papanicolaou A."/>
            <person name="Barry K."/>
            <person name="LaButti K."/>
            <person name="Viragh M."/>
            <person name="Koriabine M."/>
            <person name="Yan M."/>
            <person name="Riley R."/>
            <person name="Champramary S."/>
            <person name="Plett K.L."/>
            <person name="Tsai I.J."/>
            <person name="Slot J."/>
            <person name="Sipos G."/>
            <person name="Plett J."/>
            <person name="Nagy L.G."/>
            <person name="Grigoriev I.V."/>
        </authorList>
    </citation>
    <scope>NUCLEOTIDE SEQUENCE</scope>
    <source>
        <strain evidence="1">HWK02</strain>
    </source>
</reference>
<organism evidence="1 2">
    <name type="scientific">Armillaria luteobubalina</name>
    <dbReference type="NCBI Taxonomy" id="153913"/>
    <lineage>
        <taxon>Eukaryota</taxon>
        <taxon>Fungi</taxon>
        <taxon>Dikarya</taxon>
        <taxon>Basidiomycota</taxon>
        <taxon>Agaricomycotina</taxon>
        <taxon>Agaricomycetes</taxon>
        <taxon>Agaricomycetidae</taxon>
        <taxon>Agaricales</taxon>
        <taxon>Marasmiineae</taxon>
        <taxon>Physalacriaceae</taxon>
        <taxon>Armillaria</taxon>
    </lineage>
</organism>
<dbReference type="Proteomes" id="UP001175228">
    <property type="component" value="Unassembled WGS sequence"/>
</dbReference>
<gene>
    <name evidence="1" type="ORF">EDD18DRAFT_1113195</name>
</gene>
<dbReference type="InterPro" id="IPR040521">
    <property type="entry name" value="KDZ"/>
</dbReference>
<keyword evidence="2" id="KW-1185">Reference proteome</keyword>
<protein>
    <submittedName>
        <fullName evidence="1">Uncharacterized protein</fullName>
    </submittedName>
</protein>